<dbReference type="AlphaFoldDB" id="A0A9D9HH27"/>
<proteinExistence type="inferred from homology"/>
<keyword evidence="7 8" id="KW-0472">Membrane</keyword>
<feature type="transmembrane region" description="Helical" evidence="8">
    <location>
        <begin position="179"/>
        <end position="203"/>
    </location>
</feature>
<accession>A0A9D9HH27</accession>
<evidence type="ECO:0000256" key="7">
    <source>
        <dbReference type="ARBA" id="ARBA00023136"/>
    </source>
</evidence>
<feature type="transmembrane region" description="Helical" evidence="8">
    <location>
        <begin position="37"/>
        <end position="58"/>
    </location>
</feature>
<feature type="transmembrane region" description="Helical" evidence="8">
    <location>
        <begin position="6"/>
        <end position="25"/>
    </location>
</feature>
<keyword evidence="4 8" id="KW-0812">Transmembrane</keyword>
<evidence type="ECO:0000313" key="10">
    <source>
        <dbReference type="Proteomes" id="UP000823616"/>
    </source>
</evidence>
<dbReference type="Proteomes" id="UP000823616">
    <property type="component" value="Unassembled WGS sequence"/>
</dbReference>
<gene>
    <name evidence="9" type="ORF">IAA96_02200</name>
</gene>
<protein>
    <submittedName>
        <fullName evidence="9">ZIP family metal transporter</fullName>
    </submittedName>
</protein>
<feature type="transmembrane region" description="Helical" evidence="8">
    <location>
        <begin position="239"/>
        <end position="257"/>
    </location>
</feature>
<comment type="subcellular location">
    <subcellularLocation>
        <location evidence="1">Cell membrane</location>
        <topology evidence="1">Multi-pass membrane protein</topology>
    </subcellularLocation>
</comment>
<reference evidence="9" key="2">
    <citation type="journal article" date="2021" name="PeerJ">
        <title>Extensive microbial diversity within the chicken gut microbiome revealed by metagenomics and culture.</title>
        <authorList>
            <person name="Gilroy R."/>
            <person name="Ravi A."/>
            <person name="Getino M."/>
            <person name="Pursley I."/>
            <person name="Horton D.L."/>
            <person name="Alikhan N.F."/>
            <person name="Baker D."/>
            <person name="Gharbi K."/>
            <person name="Hall N."/>
            <person name="Watson M."/>
            <person name="Adriaenssens E.M."/>
            <person name="Foster-Nyarko E."/>
            <person name="Jarju S."/>
            <person name="Secka A."/>
            <person name="Antonio M."/>
            <person name="Oren A."/>
            <person name="Chaudhuri R.R."/>
            <person name="La Ragione R."/>
            <person name="Hildebrand F."/>
            <person name="Pallen M.J."/>
        </authorList>
    </citation>
    <scope>NUCLEOTIDE SEQUENCE</scope>
    <source>
        <strain evidence="9">B3-4054</strain>
    </source>
</reference>
<dbReference type="GO" id="GO:0005385">
    <property type="term" value="F:zinc ion transmembrane transporter activity"/>
    <property type="evidence" value="ECO:0007669"/>
    <property type="project" value="TreeGrafter"/>
</dbReference>
<dbReference type="EMBL" id="JADIMS010000038">
    <property type="protein sequence ID" value="MBO8449897.1"/>
    <property type="molecule type" value="Genomic_DNA"/>
</dbReference>
<comment type="similarity">
    <text evidence="2">Belongs to the ZIP transporter (TC 2.A.5) family.</text>
</comment>
<feature type="transmembrane region" description="Helical" evidence="8">
    <location>
        <begin position="112"/>
        <end position="135"/>
    </location>
</feature>
<dbReference type="GO" id="GO:0005886">
    <property type="term" value="C:plasma membrane"/>
    <property type="evidence" value="ECO:0007669"/>
    <property type="project" value="UniProtKB-SubCell"/>
</dbReference>
<evidence type="ECO:0000256" key="4">
    <source>
        <dbReference type="ARBA" id="ARBA00022692"/>
    </source>
</evidence>
<evidence type="ECO:0000256" key="6">
    <source>
        <dbReference type="ARBA" id="ARBA00022989"/>
    </source>
</evidence>
<evidence type="ECO:0000256" key="2">
    <source>
        <dbReference type="ARBA" id="ARBA00006939"/>
    </source>
</evidence>
<comment type="caution">
    <text evidence="9">The sequence shown here is derived from an EMBL/GenBank/DDBJ whole genome shotgun (WGS) entry which is preliminary data.</text>
</comment>
<feature type="transmembrane region" description="Helical" evidence="8">
    <location>
        <begin position="64"/>
        <end position="85"/>
    </location>
</feature>
<keyword evidence="6 8" id="KW-1133">Transmembrane helix</keyword>
<dbReference type="PANTHER" id="PTHR11040">
    <property type="entry name" value="ZINC/IRON TRANSPORTER"/>
    <property type="match status" value="1"/>
</dbReference>
<dbReference type="PANTHER" id="PTHR11040:SF211">
    <property type="entry name" value="ZINC TRANSPORTER ZIP11"/>
    <property type="match status" value="1"/>
</dbReference>
<keyword evidence="3" id="KW-1003">Cell membrane</keyword>
<feature type="transmembrane region" description="Helical" evidence="8">
    <location>
        <begin position="209"/>
        <end position="227"/>
    </location>
</feature>
<dbReference type="Pfam" id="PF02535">
    <property type="entry name" value="Zip"/>
    <property type="match status" value="1"/>
</dbReference>
<evidence type="ECO:0000313" key="9">
    <source>
        <dbReference type="EMBL" id="MBO8449897.1"/>
    </source>
</evidence>
<evidence type="ECO:0000256" key="3">
    <source>
        <dbReference type="ARBA" id="ARBA00022475"/>
    </source>
</evidence>
<evidence type="ECO:0000256" key="8">
    <source>
        <dbReference type="SAM" id="Phobius"/>
    </source>
</evidence>
<evidence type="ECO:0000256" key="1">
    <source>
        <dbReference type="ARBA" id="ARBA00004651"/>
    </source>
</evidence>
<organism evidence="9 10">
    <name type="scientific">Candidatus Avitreponema avistercoris</name>
    <dbReference type="NCBI Taxonomy" id="2840705"/>
    <lineage>
        <taxon>Bacteria</taxon>
        <taxon>Pseudomonadati</taxon>
        <taxon>Spirochaetota</taxon>
        <taxon>Spirochaetia</taxon>
        <taxon>Spirochaetales</taxon>
        <taxon>Candidatus Avitreponema</taxon>
    </lineage>
</organism>
<evidence type="ECO:0000256" key="5">
    <source>
        <dbReference type="ARBA" id="ARBA00022833"/>
    </source>
</evidence>
<name>A0A9D9HH27_9SPIR</name>
<reference evidence="9" key="1">
    <citation type="submission" date="2020-10" db="EMBL/GenBank/DDBJ databases">
        <authorList>
            <person name="Gilroy R."/>
        </authorList>
    </citation>
    <scope>NUCLEOTIDE SEQUENCE</scope>
    <source>
        <strain evidence="9">B3-4054</strain>
    </source>
</reference>
<keyword evidence="5" id="KW-0862">Zinc</keyword>
<sequence length="258" mass="26796">MTGIAIGLILPFAGTILGSVTVFLLKDNLAPGTQKALNGFASGVMIAASIWSLLIPSMEMTADFFLPWLPAAAGFLIGIFFLLFLDKVIPHFHAAASRAEGPNADFKKATMLFLAVTIHNIPEGMAVGAVFAGLIAEQGSIPFVGALILSLGIAIQNFPEGAIVSAPMRQFGFSKFKAFLFGTASGVVEPVAALLTILLTAVLVPVIPVLLAFAAGAMMYVVIEDLIPDSQQGPHSDAGTISAACGFVLMMVLDVAFG</sequence>
<dbReference type="InterPro" id="IPR003689">
    <property type="entry name" value="ZIP"/>
</dbReference>
<feature type="transmembrane region" description="Helical" evidence="8">
    <location>
        <begin position="141"/>
        <end position="158"/>
    </location>
</feature>